<name>A0AAN6VYA5_9PEZI</name>
<evidence type="ECO:0000256" key="1">
    <source>
        <dbReference type="SAM" id="MobiDB-lite"/>
    </source>
</evidence>
<evidence type="ECO:0000256" key="2">
    <source>
        <dbReference type="SAM" id="Phobius"/>
    </source>
</evidence>
<reference evidence="3" key="1">
    <citation type="journal article" date="2023" name="Mol. Phylogenet. Evol.">
        <title>Genome-scale phylogeny and comparative genomics of the fungal order Sordariales.</title>
        <authorList>
            <person name="Hensen N."/>
            <person name="Bonometti L."/>
            <person name="Westerberg I."/>
            <person name="Brannstrom I.O."/>
            <person name="Guillou S."/>
            <person name="Cros-Aarteil S."/>
            <person name="Calhoun S."/>
            <person name="Haridas S."/>
            <person name="Kuo A."/>
            <person name="Mondo S."/>
            <person name="Pangilinan J."/>
            <person name="Riley R."/>
            <person name="LaButti K."/>
            <person name="Andreopoulos B."/>
            <person name="Lipzen A."/>
            <person name="Chen C."/>
            <person name="Yan M."/>
            <person name="Daum C."/>
            <person name="Ng V."/>
            <person name="Clum A."/>
            <person name="Steindorff A."/>
            <person name="Ohm R.A."/>
            <person name="Martin F."/>
            <person name="Silar P."/>
            <person name="Natvig D.O."/>
            <person name="Lalanne C."/>
            <person name="Gautier V."/>
            <person name="Ament-Velasquez S.L."/>
            <person name="Kruys A."/>
            <person name="Hutchinson M.I."/>
            <person name="Powell A.J."/>
            <person name="Barry K."/>
            <person name="Miller A.N."/>
            <person name="Grigoriev I.V."/>
            <person name="Debuchy R."/>
            <person name="Gladieux P."/>
            <person name="Hiltunen Thoren M."/>
            <person name="Johannesson H."/>
        </authorList>
    </citation>
    <scope>NUCLEOTIDE SEQUENCE</scope>
    <source>
        <strain evidence="3">CBS 892.96</strain>
    </source>
</reference>
<keyword evidence="4" id="KW-1185">Reference proteome</keyword>
<dbReference type="AlphaFoldDB" id="A0AAN6VYA5"/>
<keyword evidence="2" id="KW-1133">Transmembrane helix</keyword>
<protein>
    <submittedName>
        <fullName evidence="3">Uncharacterized protein</fullName>
    </submittedName>
</protein>
<gene>
    <name evidence="3" type="ORF">QBC36DRAFT_94922</name>
</gene>
<reference evidence="3" key="2">
    <citation type="submission" date="2023-05" db="EMBL/GenBank/DDBJ databases">
        <authorList>
            <consortium name="Lawrence Berkeley National Laboratory"/>
            <person name="Steindorff A."/>
            <person name="Hensen N."/>
            <person name="Bonometti L."/>
            <person name="Westerberg I."/>
            <person name="Brannstrom I.O."/>
            <person name="Guillou S."/>
            <person name="Cros-Aarteil S."/>
            <person name="Calhoun S."/>
            <person name="Haridas S."/>
            <person name="Kuo A."/>
            <person name="Mondo S."/>
            <person name="Pangilinan J."/>
            <person name="Riley R."/>
            <person name="Labutti K."/>
            <person name="Andreopoulos B."/>
            <person name="Lipzen A."/>
            <person name="Chen C."/>
            <person name="Yanf M."/>
            <person name="Daum C."/>
            <person name="Ng V."/>
            <person name="Clum A."/>
            <person name="Ohm R."/>
            <person name="Martin F."/>
            <person name="Silar P."/>
            <person name="Natvig D."/>
            <person name="Lalanne C."/>
            <person name="Gautier V."/>
            <person name="Ament-Velasquez S.L."/>
            <person name="Kruys A."/>
            <person name="Hutchinson M.I."/>
            <person name="Powell A.J."/>
            <person name="Barry K."/>
            <person name="Miller A.N."/>
            <person name="Grigoriev I.V."/>
            <person name="Debuchy R."/>
            <person name="Gladieux P."/>
            <person name="Thoren M.H."/>
            <person name="Johannesson H."/>
        </authorList>
    </citation>
    <scope>NUCLEOTIDE SEQUENCE</scope>
    <source>
        <strain evidence="3">CBS 892.96</strain>
    </source>
</reference>
<dbReference type="EMBL" id="MU866563">
    <property type="protein sequence ID" value="KAK4171448.1"/>
    <property type="molecule type" value="Genomic_DNA"/>
</dbReference>
<keyword evidence="2" id="KW-0812">Transmembrane</keyword>
<keyword evidence="2" id="KW-0472">Membrane</keyword>
<feature type="transmembrane region" description="Helical" evidence="2">
    <location>
        <begin position="143"/>
        <end position="176"/>
    </location>
</feature>
<proteinExistence type="predicted"/>
<accession>A0AAN6VYA5</accession>
<organism evidence="3 4">
    <name type="scientific">Triangularia setosa</name>
    <dbReference type="NCBI Taxonomy" id="2587417"/>
    <lineage>
        <taxon>Eukaryota</taxon>
        <taxon>Fungi</taxon>
        <taxon>Dikarya</taxon>
        <taxon>Ascomycota</taxon>
        <taxon>Pezizomycotina</taxon>
        <taxon>Sordariomycetes</taxon>
        <taxon>Sordariomycetidae</taxon>
        <taxon>Sordariales</taxon>
        <taxon>Podosporaceae</taxon>
        <taxon>Triangularia</taxon>
    </lineage>
</organism>
<comment type="caution">
    <text evidence="3">The sequence shown here is derived from an EMBL/GenBank/DDBJ whole genome shotgun (WGS) entry which is preliminary data.</text>
</comment>
<feature type="region of interest" description="Disordered" evidence="1">
    <location>
        <begin position="1"/>
        <end position="45"/>
    </location>
</feature>
<feature type="compositionally biased region" description="Polar residues" evidence="1">
    <location>
        <begin position="30"/>
        <end position="39"/>
    </location>
</feature>
<dbReference type="Proteomes" id="UP001302321">
    <property type="component" value="Unassembled WGS sequence"/>
</dbReference>
<feature type="transmembrane region" description="Helical" evidence="2">
    <location>
        <begin position="74"/>
        <end position="96"/>
    </location>
</feature>
<evidence type="ECO:0000313" key="4">
    <source>
        <dbReference type="Proteomes" id="UP001302321"/>
    </source>
</evidence>
<sequence length="178" mass="19804">MFNLETTMPLHPSSKTLRPPSRPMSRQPSLTTAPTTISATPRKPQATLQRQQSSDIVITAISPLVHAIHHFQQVAFHLLLNTYFAVSLLASASLVASKAVAYRSFLLSKILAESGVLAGRWVYAKVWNGQRSRRFRKRLEFEIFVLLFGSGNTILLLVLWPGWIVLGLAGVGWWLVNG</sequence>
<evidence type="ECO:0000313" key="3">
    <source>
        <dbReference type="EMBL" id="KAK4171448.1"/>
    </source>
</evidence>